<comment type="similarity">
    <text evidence="1">Belongs to the bacterial solute-binding protein 9 family.</text>
</comment>
<evidence type="ECO:0000313" key="5">
    <source>
        <dbReference type="EMBL" id="RJX41985.1"/>
    </source>
</evidence>
<evidence type="ECO:0000256" key="1">
    <source>
        <dbReference type="ARBA" id="ARBA00011028"/>
    </source>
</evidence>
<dbReference type="PROSITE" id="PS51318">
    <property type="entry name" value="TAT"/>
    <property type="match status" value="1"/>
</dbReference>
<organism evidence="5 6">
    <name type="scientific">Halonotius aquaticus</name>
    <dbReference type="NCBI Taxonomy" id="2216978"/>
    <lineage>
        <taxon>Archaea</taxon>
        <taxon>Methanobacteriati</taxon>
        <taxon>Methanobacteriota</taxon>
        <taxon>Stenosarchaea group</taxon>
        <taxon>Halobacteria</taxon>
        <taxon>Halobacteriales</taxon>
        <taxon>Haloferacaceae</taxon>
        <taxon>Halonotius</taxon>
    </lineage>
</organism>
<accession>A0A3A6Q416</accession>
<dbReference type="PROSITE" id="PS51257">
    <property type="entry name" value="PROKAR_LIPOPROTEIN"/>
    <property type="match status" value="1"/>
</dbReference>
<keyword evidence="6" id="KW-1185">Reference proteome</keyword>
<feature type="region of interest" description="Disordered" evidence="4">
    <location>
        <begin position="130"/>
        <end position="198"/>
    </location>
</feature>
<dbReference type="AlphaFoldDB" id="A0A3A6Q416"/>
<dbReference type="GO" id="GO:0046872">
    <property type="term" value="F:metal ion binding"/>
    <property type="evidence" value="ECO:0007669"/>
    <property type="project" value="InterPro"/>
</dbReference>
<evidence type="ECO:0000256" key="3">
    <source>
        <dbReference type="ARBA" id="ARBA00022729"/>
    </source>
</evidence>
<dbReference type="InterPro" id="IPR006311">
    <property type="entry name" value="TAT_signal"/>
</dbReference>
<dbReference type="Proteomes" id="UP000276588">
    <property type="component" value="Unassembled WGS sequence"/>
</dbReference>
<dbReference type="SUPFAM" id="SSF53807">
    <property type="entry name" value="Helical backbone' metal receptor"/>
    <property type="match status" value="1"/>
</dbReference>
<dbReference type="InterPro" id="IPR050492">
    <property type="entry name" value="Bact_metal-bind_prot9"/>
</dbReference>
<reference evidence="5 6" key="1">
    <citation type="submission" date="2018-06" db="EMBL/GenBank/DDBJ databases">
        <title>Halonotius sp. F13-13 a new haloarchaeeon isolated from a solar saltern from Isla Cristina, Huelva, Spain.</title>
        <authorList>
            <person name="Duran-Viseras A."/>
            <person name="Sanchez-Porro C."/>
            <person name="Ventosa A."/>
        </authorList>
    </citation>
    <scope>NUCLEOTIDE SEQUENCE [LARGE SCALE GENOMIC DNA]</scope>
    <source>
        <strain evidence="5 6">F13-13</strain>
    </source>
</reference>
<dbReference type="OrthoDB" id="50488at2157"/>
<dbReference type="PANTHER" id="PTHR42953">
    <property type="entry name" value="HIGH-AFFINITY ZINC UPTAKE SYSTEM PROTEIN ZNUA-RELATED"/>
    <property type="match status" value="1"/>
</dbReference>
<name>A0A3A6Q416_9EURY</name>
<dbReference type="InterPro" id="IPR006127">
    <property type="entry name" value="ZnuA-like"/>
</dbReference>
<dbReference type="Gene3D" id="3.40.50.1980">
    <property type="entry name" value="Nitrogenase molybdenum iron protein domain"/>
    <property type="match status" value="2"/>
</dbReference>
<dbReference type="Pfam" id="PF01297">
    <property type="entry name" value="ZnuA"/>
    <property type="match status" value="1"/>
</dbReference>
<feature type="compositionally biased region" description="Basic and acidic residues" evidence="4">
    <location>
        <begin position="132"/>
        <end position="191"/>
    </location>
</feature>
<evidence type="ECO:0000256" key="4">
    <source>
        <dbReference type="SAM" id="MobiDB-lite"/>
    </source>
</evidence>
<gene>
    <name evidence="5" type="ORF">DM826_10010</name>
</gene>
<dbReference type="GO" id="GO:0030001">
    <property type="term" value="P:metal ion transport"/>
    <property type="evidence" value="ECO:0007669"/>
    <property type="project" value="InterPro"/>
</dbReference>
<keyword evidence="3" id="KW-0732">Signal</keyword>
<keyword evidence="2" id="KW-0813">Transport</keyword>
<proteinExistence type="inferred from homology"/>
<dbReference type="PANTHER" id="PTHR42953:SF3">
    <property type="entry name" value="HIGH-AFFINITY ZINC UPTAKE SYSTEM PROTEIN ZNUA"/>
    <property type="match status" value="1"/>
</dbReference>
<dbReference type="RefSeq" id="WP_120103264.1">
    <property type="nucleotide sequence ID" value="NZ_QKNY01000018.1"/>
</dbReference>
<dbReference type="EMBL" id="QKNY01000018">
    <property type="protein sequence ID" value="RJX41985.1"/>
    <property type="molecule type" value="Genomic_DNA"/>
</dbReference>
<comment type="caution">
    <text evidence="5">The sequence shown here is derived from an EMBL/GenBank/DDBJ whole genome shotgun (WGS) entry which is preliminary data.</text>
</comment>
<evidence type="ECO:0000313" key="6">
    <source>
        <dbReference type="Proteomes" id="UP000276588"/>
    </source>
</evidence>
<evidence type="ECO:0000256" key="2">
    <source>
        <dbReference type="ARBA" id="ARBA00022448"/>
    </source>
</evidence>
<sequence length="368" mass="39188">MNLNRRQVLAAAATAAGSGALAGCTDDGSAAESATTATTTQASFFVFGDIAEHVAGDAATAELLVPVGQHGHGWEPGPRVREAIRDADLFVHGMTGFQPWVDDITADLDADGADVATVDASADVDLLAISGGHDEPAGEHDTTHDGDHNETEADGDHTETAHNETTHDGHNETAHTEETDHHSDEEHDHGSGMDPHFWMDPLRVKTATDTVQQALAAVDPDNAEAYADNAAAFQDDLDGLHEQIESTVADASSGMLLVAGHNAFQYLSDRYDVTVASLTNVSPDDRPTSRDIQRAQELIETHDLQYICADPLESQRAATQLVADTDAEAVLPLTAIPGLTDEWEQDGLGYIEIMETVNLPTLERVFDA</sequence>
<protein>
    <submittedName>
        <fullName evidence="5">Zinc ABC transporter substrate-binding protein</fullName>
    </submittedName>
</protein>